<feature type="transmembrane region" description="Helical" evidence="1">
    <location>
        <begin position="52"/>
        <end position="73"/>
    </location>
</feature>
<keyword evidence="3" id="KW-1185">Reference proteome</keyword>
<feature type="transmembrane region" description="Helical" evidence="1">
    <location>
        <begin position="79"/>
        <end position="99"/>
    </location>
</feature>
<proteinExistence type="predicted"/>
<organism evidence="2 3">
    <name type="scientific">Vigna mungo</name>
    <name type="common">Black gram</name>
    <name type="synonym">Phaseolus mungo</name>
    <dbReference type="NCBI Taxonomy" id="3915"/>
    <lineage>
        <taxon>Eukaryota</taxon>
        <taxon>Viridiplantae</taxon>
        <taxon>Streptophyta</taxon>
        <taxon>Embryophyta</taxon>
        <taxon>Tracheophyta</taxon>
        <taxon>Spermatophyta</taxon>
        <taxon>Magnoliopsida</taxon>
        <taxon>eudicotyledons</taxon>
        <taxon>Gunneridae</taxon>
        <taxon>Pentapetalae</taxon>
        <taxon>rosids</taxon>
        <taxon>fabids</taxon>
        <taxon>Fabales</taxon>
        <taxon>Fabaceae</taxon>
        <taxon>Papilionoideae</taxon>
        <taxon>50 kb inversion clade</taxon>
        <taxon>NPAAA clade</taxon>
        <taxon>indigoferoid/millettioid clade</taxon>
        <taxon>Phaseoleae</taxon>
        <taxon>Vigna</taxon>
    </lineage>
</organism>
<name>A0AAQ3P2R0_VIGMU</name>
<reference evidence="2 3" key="1">
    <citation type="journal article" date="2023" name="Life. Sci Alliance">
        <title>Evolutionary insights into 3D genome organization and epigenetic landscape of Vigna mungo.</title>
        <authorList>
            <person name="Junaid A."/>
            <person name="Singh B."/>
            <person name="Bhatia S."/>
        </authorList>
    </citation>
    <scope>NUCLEOTIDE SEQUENCE [LARGE SCALE GENOMIC DNA]</scope>
    <source>
        <strain evidence="2">Urdbean</strain>
    </source>
</reference>
<protein>
    <submittedName>
        <fullName evidence="2">Uncharacterized protein</fullName>
    </submittedName>
</protein>
<dbReference type="EMBL" id="CP144699">
    <property type="protein sequence ID" value="WVZ19810.1"/>
    <property type="molecule type" value="Genomic_DNA"/>
</dbReference>
<keyword evidence="1" id="KW-1133">Transmembrane helix</keyword>
<evidence type="ECO:0000313" key="2">
    <source>
        <dbReference type="EMBL" id="WVZ19810.1"/>
    </source>
</evidence>
<keyword evidence="1" id="KW-0472">Membrane</keyword>
<dbReference type="AlphaFoldDB" id="A0AAQ3P2R0"/>
<sequence>MLLLFPSTICCQIFPREVLGILLLGLEPLDYIFFVVWVYFCCPFEVLNFKSICCPCCLTLGVSPFISGQLFSFHPHKNWFFLILPSSIFVNGIIFSFLLPID</sequence>
<keyword evidence="1" id="KW-0812">Transmembrane</keyword>
<feature type="transmembrane region" description="Helical" evidence="1">
    <location>
        <begin position="20"/>
        <end position="40"/>
    </location>
</feature>
<evidence type="ECO:0000313" key="3">
    <source>
        <dbReference type="Proteomes" id="UP001374535"/>
    </source>
</evidence>
<accession>A0AAQ3P2R0</accession>
<evidence type="ECO:0000256" key="1">
    <source>
        <dbReference type="SAM" id="Phobius"/>
    </source>
</evidence>
<dbReference type="Proteomes" id="UP001374535">
    <property type="component" value="Chromosome 2"/>
</dbReference>
<gene>
    <name evidence="2" type="ORF">V8G54_007132</name>
</gene>